<gene>
    <name evidence="2" type="ORF">BJN34_17145</name>
</gene>
<dbReference type="KEGG" id="cuh:BJN34_17145"/>
<organism evidence="2 3">
    <name type="scientific">Cupriavidus necator</name>
    <name type="common">Alcaligenes eutrophus</name>
    <name type="synonym">Ralstonia eutropha</name>
    <dbReference type="NCBI Taxonomy" id="106590"/>
    <lineage>
        <taxon>Bacteria</taxon>
        <taxon>Pseudomonadati</taxon>
        <taxon>Pseudomonadota</taxon>
        <taxon>Betaproteobacteria</taxon>
        <taxon>Burkholderiales</taxon>
        <taxon>Burkholderiaceae</taxon>
        <taxon>Cupriavidus</taxon>
    </lineage>
</organism>
<proteinExistence type="predicted"/>
<evidence type="ECO:0000313" key="2">
    <source>
        <dbReference type="EMBL" id="AQV95609.1"/>
    </source>
</evidence>
<dbReference type="Proteomes" id="UP000189627">
    <property type="component" value="Chromosome 1"/>
</dbReference>
<dbReference type="EMBL" id="CP017757">
    <property type="protein sequence ID" value="AQV95609.1"/>
    <property type="molecule type" value="Genomic_DNA"/>
</dbReference>
<name>A0A1U9USR8_CUPNE</name>
<feature type="transmembrane region" description="Helical" evidence="1">
    <location>
        <begin position="75"/>
        <end position="94"/>
    </location>
</feature>
<accession>A0A1U9USR8</accession>
<evidence type="ECO:0000256" key="1">
    <source>
        <dbReference type="SAM" id="Phobius"/>
    </source>
</evidence>
<reference evidence="3" key="1">
    <citation type="submission" date="2017-02" db="EMBL/GenBank/DDBJ databases">
        <title>Complete genome sequence of Cupriavidus necator strain NH9, a 3-chlorobenzoate degrader.</title>
        <authorList>
            <person name="Moriuchi R."/>
            <person name="Dohra H."/>
            <person name="Ogawa N."/>
        </authorList>
    </citation>
    <scope>NUCLEOTIDE SEQUENCE [LARGE SCALE GENOMIC DNA]</scope>
    <source>
        <strain evidence="3">NH9</strain>
    </source>
</reference>
<protein>
    <submittedName>
        <fullName evidence="2">Uncharacterized protein</fullName>
    </submittedName>
</protein>
<feature type="transmembrane region" description="Helical" evidence="1">
    <location>
        <begin position="38"/>
        <end position="68"/>
    </location>
</feature>
<keyword evidence="1" id="KW-0472">Membrane</keyword>
<sequence>MVLRWLFLLPSILLPASLIGLSLFHVVAAPTRDDMFVGYAGVVSAAVLLADLILVLIWLGALGYLLWLTPDQRRSLLIVAGMTVLASVACYALDTRVIRVMFSAAVA</sequence>
<dbReference type="OrthoDB" id="8970563at2"/>
<keyword evidence="1" id="KW-1133">Transmembrane helix</keyword>
<evidence type="ECO:0000313" key="3">
    <source>
        <dbReference type="Proteomes" id="UP000189627"/>
    </source>
</evidence>
<keyword evidence="1" id="KW-0812">Transmembrane</keyword>
<dbReference type="AlphaFoldDB" id="A0A1U9USR8"/>